<protein>
    <submittedName>
        <fullName evidence="1">Uncharacterized protein</fullName>
    </submittedName>
</protein>
<organism evidence="1 2">
    <name type="scientific">Pontiella desulfatans</name>
    <dbReference type="NCBI Taxonomy" id="2750659"/>
    <lineage>
        <taxon>Bacteria</taxon>
        <taxon>Pseudomonadati</taxon>
        <taxon>Kiritimatiellota</taxon>
        <taxon>Kiritimatiellia</taxon>
        <taxon>Kiritimatiellales</taxon>
        <taxon>Pontiellaceae</taxon>
        <taxon>Pontiella</taxon>
    </lineage>
</organism>
<dbReference type="Gene3D" id="3.20.20.80">
    <property type="entry name" value="Glycosidases"/>
    <property type="match status" value="1"/>
</dbReference>
<evidence type="ECO:0000313" key="1">
    <source>
        <dbReference type="EMBL" id="VGO13299.1"/>
    </source>
</evidence>
<proteinExistence type="predicted"/>
<dbReference type="InterPro" id="IPR017853">
    <property type="entry name" value="GH"/>
</dbReference>
<sequence>MDNVWTNASGNWNEPSRWSLGHVPTSGENARLGADADVLLDGTARADGVVVGFAGSGALAITSGASFVASNALVIAETAADAGEVGLFGGTAYVHQRVEDGPVGCSALLSVSGGYLEVRGIDFDGGGTITVSGGELHIFGTNNNQLKLENGSALEISGDGVLAWHWGNKVATLAGLIDDGKITWDSPGSTMLYDVWDQSWTNTDGEMLYACNDGGIVYAWTSEQETAGTLTINCAAAEFPPLVQKLHGGSFFIRDDNQVVDWIDRDGELQMPIYRANMRDCRENYALNNAPSAYIGNDPSIASNPRGLLYLDGTHVLPNFDLSLDALRAQMAGYDMIHYIRWDGAPYMATLADDGLFRSPIFQGGKDPDGDSSPPPHADDRLRFTQAIGDFAAHLNANESEFRPTIWSFWQEPDHTLGDPGVPYGVEGMDLTEEEKQQNIRMFVRDMYRHLALEVRAADPDYRVSGIAQNSSAAEWDLTNYDQNGPRIGGGRLGHTLDEWVMQEKLHDETYPLDYFSLQLYQGNDMEQFHIPNSRYALKNLMSVLHPAYSNRFDRTPVFITEYNYVKQDDEWSAEIKYNLDDAKFREVTENWVYILSQPDIAYATLQDVPHDFMPYRCRRWLEAYADMPEMRVAADSSSAHINTLASYDPDLGLYAFIWNPSGVATSHVVQVDNCGFDPGDTVFYRCALDGSDNGIWQAKTAMPAGTGRWVLTTATNEIVFMANTGDPNYFPGDRTRSRKVLSANYGSHAVLVPRINAQEIDPFGRPVPPRPKGMGHYDQINGRLTVGTDGASGVGLAGVVLRDVTDDYLLRLDLESLGISSGSLRIRIDYLDGEDAVKSVTINEAALGGSSTFGDVNWFAEAAASVSKGWNFLAGGSVLLPLGDWKPAGWATAGSGRRRVRISLFLADVPGKAVLTAALSDQSSYAAANPAVLPSGDPFLNWEDVLDASYTVWSTTNLHENFQPVETGLPENVYTGSIPGKTIFYKITADGE</sequence>
<dbReference type="Proteomes" id="UP000366872">
    <property type="component" value="Unassembled WGS sequence"/>
</dbReference>
<evidence type="ECO:0000313" key="2">
    <source>
        <dbReference type="Proteomes" id="UP000366872"/>
    </source>
</evidence>
<dbReference type="SUPFAM" id="SSF51445">
    <property type="entry name" value="(Trans)glycosidases"/>
    <property type="match status" value="1"/>
</dbReference>
<dbReference type="EMBL" id="CAAHFG010000001">
    <property type="protein sequence ID" value="VGO13299.1"/>
    <property type="molecule type" value="Genomic_DNA"/>
</dbReference>
<reference evidence="1 2" key="1">
    <citation type="submission" date="2019-04" db="EMBL/GenBank/DDBJ databases">
        <authorList>
            <person name="Van Vliet M D."/>
        </authorList>
    </citation>
    <scope>NUCLEOTIDE SEQUENCE [LARGE SCALE GENOMIC DNA]</scope>
    <source>
        <strain evidence="1 2">F1</strain>
    </source>
</reference>
<gene>
    <name evidence="1" type="ORF">PDESU_01855</name>
</gene>
<dbReference type="AlphaFoldDB" id="A0A6C2U0F4"/>
<keyword evidence="2" id="KW-1185">Reference proteome</keyword>
<accession>A0A6C2U0F4</accession>
<name>A0A6C2U0F4_PONDE</name>